<keyword evidence="2" id="KW-1185">Reference proteome</keyword>
<comment type="caution">
    <text evidence="1">The sequence shown here is derived from an EMBL/GenBank/DDBJ whole genome shotgun (WGS) entry which is preliminary data.</text>
</comment>
<evidence type="ECO:0000313" key="2">
    <source>
        <dbReference type="Proteomes" id="UP001594351"/>
    </source>
</evidence>
<proteinExistence type="predicted"/>
<dbReference type="Proteomes" id="UP001594351">
    <property type="component" value="Unassembled WGS sequence"/>
</dbReference>
<sequence length="45" mass="5016">MRKDKPSKTARKVALNIVNLGTKPGMDLVANEETWSIKNKFKGSL</sequence>
<protein>
    <submittedName>
        <fullName evidence="1">Uncharacterized protein</fullName>
    </submittedName>
</protein>
<organism evidence="1 2">
    <name type="scientific">candidate division CSSED10-310 bacterium</name>
    <dbReference type="NCBI Taxonomy" id="2855610"/>
    <lineage>
        <taxon>Bacteria</taxon>
        <taxon>Bacteria division CSSED10-310</taxon>
    </lineage>
</organism>
<gene>
    <name evidence="1" type="ORF">ACFL27_19460</name>
</gene>
<evidence type="ECO:0000313" key="1">
    <source>
        <dbReference type="EMBL" id="MFC1852381.1"/>
    </source>
</evidence>
<reference evidence="1 2" key="1">
    <citation type="submission" date="2024-09" db="EMBL/GenBank/DDBJ databases">
        <title>Laminarin stimulates single cell rates of sulfate reduction while oxygen inhibits transcriptomic activity in coastal marine sediment.</title>
        <authorList>
            <person name="Lindsay M."/>
            <person name="Orcutt B."/>
            <person name="Emerson D."/>
            <person name="Stepanauskas R."/>
            <person name="D'Angelo T."/>
        </authorList>
    </citation>
    <scope>NUCLEOTIDE SEQUENCE [LARGE SCALE GENOMIC DNA]</scope>
    <source>
        <strain evidence="1">SAG AM-311-K15</strain>
    </source>
</reference>
<dbReference type="EMBL" id="JBHPBY010000305">
    <property type="protein sequence ID" value="MFC1852381.1"/>
    <property type="molecule type" value="Genomic_DNA"/>
</dbReference>
<accession>A0ABV6Z1Q4</accession>
<name>A0ABV6Z1Q4_UNCC1</name>